<dbReference type="SUPFAM" id="SSF81923">
    <property type="entry name" value="Double Clp-N motif"/>
    <property type="match status" value="1"/>
</dbReference>
<dbReference type="InterPro" id="IPR050130">
    <property type="entry name" value="ClpA_ClpB"/>
</dbReference>
<name>A0A1F5SL57_9BACT</name>
<dbReference type="SMART" id="SM01086">
    <property type="entry name" value="ClpB_D2-small"/>
    <property type="match status" value="1"/>
</dbReference>
<keyword evidence="4" id="KW-0143">Chaperone</keyword>
<dbReference type="Gene3D" id="1.10.8.60">
    <property type="match status" value="2"/>
</dbReference>
<dbReference type="GO" id="GO:0016887">
    <property type="term" value="F:ATP hydrolysis activity"/>
    <property type="evidence" value="ECO:0007669"/>
    <property type="project" value="InterPro"/>
</dbReference>
<dbReference type="Pfam" id="PF02861">
    <property type="entry name" value="Clp_N"/>
    <property type="match status" value="1"/>
</dbReference>
<keyword evidence="1" id="KW-0677">Repeat</keyword>
<evidence type="ECO:0000256" key="2">
    <source>
        <dbReference type="ARBA" id="ARBA00022741"/>
    </source>
</evidence>
<evidence type="ECO:0000313" key="8">
    <source>
        <dbReference type="EMBL" id="OGF27389.1"/>
    </source>
</evidence>
<evidence type="ECO:0000256" key="5">
    <source>
        <dbReference type="SAM" id="Phobius"/>
    </source>
</evidence>
<evidence type="ECO:0000259" key="6">
    <source>
        <dbReference type="SMART" id="SM00382"/>
    </source>
</evidence>
<dbReference type="EMBL" id="MFGB01000008">
    <property type="protein sequence ID" value="OGF27389.1"/>
    <property type="molecule type" value="Genomic_DNA"/>
</dbReference>
<feature type="domain" description="Clp ATPase C-terminal" evidence="7">
    <location>
        <begin position="822"/>
        <end position="911"/>
    </location>
</feature>
<gene>
    <name evidence="8" type="ORF">A2227_02090</name>
</gene>
<dbReference type="Pfam" id="PF07724">
    <property type="entry name" value="AAA_2"/>
    <property type="match status" value="1"/>
</dbReference>
<reference evidence="8 9" key="1">
    <citation type="journal article" date="2016" name="Nat. Commun.">
        <title>Thousands of microbial genomes shed light on interconnected biogeochemical processes in an aquifer system.</title>
        <authorList>
            <person name="Anantharaman K."/>
            <person name="Brown C.T."/>
            <person name="Hug L.A."/>
            <person name="Sharon I."/>
            <person name="Castelle C.J."/>
            <person name="Probst A.J."/>
            <person name="Thomas B.C."/>
            <person name="Singh A."/>
            <person name="Wilkins M.J."/>
            <person name="Karaoz U."/>
            <person name="Brodie E.L."/>
            <person name="Williams K.H."/>
            <person name="Hubbard S.S."/>
            <person name="Banfield J.F."/>
        </authorList>
    </citation>
    <scope>NUCLEOTIDE SEQUENCE [LARGE SCALE GENOMIC DNA]</scope>
</reference>
<dbReference type="PANTHER" id="PTHR11638">
    <property type="entry name" value="ATP-DEPENDENT CLP PROTEASE"/>
    <property type="match status" value="1"/>
</dbReference>
<dbReference type="Gene3D" id="1.10.1780.10">
    <property type="entry name" value="Clp, N-terminal domain"/>
    <property type="match status" value="1"/>
</dbReference>
<accession>A0A1F5SL57</accession>
<evidence type="ECO:0000256" key="1">
    <source>
        <dbReference type="ARBA" id="ARBA00022737"/>
    </source>
</evidence>
<sequence>MVMPDKKSNQFIVCPVCEGIGRNKYGISCANCGGMGSGKFYKGRFFYWGLNLSRVIIELSHLRKKIHQILNIIVYVIGLAGLLALAAWVYSVSNSADPEAFAFWREKNDLILIFWISVFADMFVIYRISEEERSQQKIMPLTYEEKNRNIALPDSWEEIRKLPGWRRIDVSKGLDVNASEAVERAFVLADRLGHKVDPLHVFIVILSDNQVAALFSRLNADGEKLAGRVKQQLERIDAVEGRTIFSGIAKEAFINSYTEALDLGQKKVMAKNFIISSMEKNDILREILYDIEIDRDKIMNVLTWFMVNEGLIASHRAYRASAAYKPGSNMDRAYTSIATPALNQIGYDLTVAAKWGRLEYCVARSEEIESIFQNFESGARGVILIGELGVGKSTIVDGVAQLMVKEDVPKIFADKRLMEVDTARLISGATPAQAEGRLMAIIDEVTRAGNIILFIDNIENLIGITSGNEESLDLSEVLAGAIERGNIYCLASATAANYTKFIEGKSLGGILKKIEIKEPVGNQAIQIVESKIGLIEGRYKVYFSYNAIEEVIKLSSRYIHDKYLPAKAIEILELVAVRVAKNKGPESLITKDDAAQIVGEITNIPVAKLTETESKNLLSLEERIHEQMIDQTTAVKMVAASLRRARAELREGKRPIANFLFLGPTGVGKTELAKTVANVYFGNEKCMIRLDMSEYQHPDSIKKMIGDAAAGITGYLTEAVRRSPFSLVLLDELEKAHPDILNVFLQVMDDGRLTDGQGRTVDFTSSIIIATSNVGAVYIQDEIFRGTSVEEIKRTLINEHLNKVLRPELINRFDGVIVFEPLSMENVVAIARLMINKIAKLLESKGIGLKVEDEGLRVLAKLGFDPKFGARPLRRLLQERVEDKIANKILSGELKRRDAVIIDRAGEVLTEKAKAI</sequence>
<dbReference type="STRING" id="1797994.A2227_02090"/>
<organism evidence="8 9">
    <name type="scientific">Candidatus Falkowbacteria bacterium RIFOXYA2_FULL_47_19</name>
    <dbReference type="NCBI Taxonomy" id="1797994"/>
    <lineage>
        <taxon>Bacteria</taxon>
        <taxon>Candidatus Falkowiibacteriota</taxon>
    </lineage>
</organism>
<dbReference type="SUPFAM" id="SSF52540">
    <property type="entry name" value="P-loop containing nucleoside triphosphate hydrolases"/>
    <property type="match status" value="2"/>
</dbReference>
<dbReference type="GO" id="GO:0005524">
    <property type="term" value="F:ATP binding"/>
    <property type="evidence" value="ECO:0007669"/>
    <property type="project" value="UniProtKB-KW"/>
</dbReference>
<dbReference type="InterPro" id="IPR019489">
    <property type="entry name" value="Clp_ATPase_C"/>
</dbReference>
<dbReference type="Pfam" id="PF00004">
    <property type="entry name" value="AAA"/>
    <property type="match status" value="1"/>
</dbReference>
<feature type="domain" description="AAA+ ATPase" evidence="6">
    <location>
        <begin position="378"/>
        <end position="521"/>
    </location>
</feature>
<dbReference type="SMART" id="SM00382">
    <property type="entry name" value="AAA"/>
    <property type="match status" value="2"/>
</dbReference>
<dbReference type="GO" id="GO:0034605">
    <property type="term" value="P:cellular response to heat"/>
    <property type="evidence" value="ECO:0007669"/>
    <property type="project" value="TreeGrafter"/>
</dbReference>
<keyword evidence="5" id="KW-1133">Transmembrane helix</keyword>
<dbReference type="InterPro" id="IPR004176">
    <property type="entry name" value="Clp_R_N"/>
</dbReference>
<keyword evidence="5" id="KW-0472">Membrane</keyword>
<keyword evidence="2" id="KW-0547">Nucleotide-binding</keyword>
<dbReference type="GO" id="GO:0005737">
    <property type="term" value="C:cytoplasm"/>
    <property type="evidence" value="ECO:0007669"/>
    <property type="project" value="TreeGrafter"/>
</dbReference>
<dbReference type="InterPro" id="IPR036628">
    <property type="entry name" value="Clp_N_dom_sf"/>
</dbReference>
<dbReference type="InterPro" id="IPR003959">
    <property type="entry name" value="ATPase_AAA_core"/>
</dbReference>
<proteinExistence type="predicted"/>
<dbReference type="AlphaFoldDB" id="A0A1F5SL57"/>
<dbReference type="PRINTS" id="PR00300">
    <property type="entry name" value="CLPPROTEASEA"/>
</dbReference>
<dbReference type="InterPro" id="IPR001270">
    <property type="entry name" value="ClpA/B"/>
</dbReference>
<dbReference type="Gene3D" id="3.40.50.300">
    <property type="entry name" value="P-loop containing nucleotide triphosphate hydrolases"/>
    <property type="match status" value="2"/>
</dbReference>
<evidence type="ECO:0000313" key="9">
    <source>
        <dbReference type="Proteomes" id="UP000178367"/>
    </source>
</evidence>
<dbReference type="CDD" id="cd19499">
    <property type="entry name" value="RecA-like_ClpB_Hsp104-like"/>
    <property type="match status" value="1"/>
</dbReference>
<protein>
    <recommendedName>
        <fullName evidence="10">Clp R domain-containing protein</fullName>
    </recommendedName>
</protein>
<evidence type="ECO:0000256" key="3">
    <source>
        <dbReference type="ARBA" id="ARBA00022840"/>
    </source>
</evidence>
<keyword evidence="3" id="KW-0067">ATP-binding</keyword>
<dbReference type="PANTHER" id="PTHR11638:SF18">
    <property type="entry name" value="HEAT SHOCK PROTEIN 104"/>
    <property type="match status" value="1"/>
</dbReference>
<evidence type="ECO:0008006" key="10">
    <source>
        <dbReference type="Google" id="ProtNLM"/>
    </source>
</evidence>
<dbReference type="Pfam" id="PF17871">
    <property type="entry name" value="AAA_lid_9"/>
    <property type="match status" value="1"/>
</dbReference>
<dbReference type="Pfam" id="PF10431">
    <property type="entry name" value="ClpB_D2-small"/>
    <property type="match status" value="1"/>
</dbReference>
<evidence type="ECO:0000256" key="4">
    <source>
        <dbReference type="ARBA" id="ARBA00023186"/>
    </source>
</evidence>
<dbReference type="Proteomes" id="UP000178367">
    <property type="component" value="Unassembled WGS sequence"/>
</dbReference>
<comment type="caution">
    <text evidence="8">The sequence shown here is derived from an EMBL/GenBank/DDBJ whole genome shotgun (WGS) entry which is preliminary data.</text>
</comment>
<keyword evidence="5" id="KW-0812">Transmembrane</keyword>
<feature type="domain" description="AAA+ ATPase" evidence="6">
    <location>
        <begin position="655"/>
        <end position="823"/>
    </location>
</feature>
<dbReference type="InterPro" id="IPR027417">
    <property type="entry name" value="P-loop_NTPase"/>
</dbReference>
<feature type="transmembrane region" description="Helical" evidence="5">
    <location>
        <begin position="69"/>
        <end position="90"/>
    </location>
</feature>
<dbReference type="InterPro" id="IPR041546">
    <property type="entry name" value="ClpA/ClpB_AAA_lid"/>
</dbReference>
<evidence type="ECO:0000259" key="7">
    <source>
        <dbReference type="SMART" id="SM01086"/>
    </source>
</evidence>
<dbReference type="InterPro" id="IPR003593">
    <property type="entry name" value="AAA+_ATPase"/>
</dbReference>